<dbReference type="SUPFAM" id="SSF48452">
    <property type="entry name" value="TPR-like"/>
    <property type="match status" value="1"/>
</dbReference>
<dbReference type="RefSeq" id="WP_182412389.1">
    <property type="nucleotide sequence ID" value="NZ_CP055153.1"/>
</dbReference>
<name>A0A7L7LAT1_9BACT</name>
<keyword evidence="2" id="KW-1185">Reference proteome</keyword>
<accession>A0A7L7LAT1</accession>
<dbReference type="KEGG" id="add:HUW48_18705"/>
<proteinExistence type="predicted"/>
<reference evidence="1 2" key="2">
    <citation type="submission" date="2020-08" db="EMBL/GenBank/DDBJ databases">
        <title>Adhaeribacter dokdonensis sp. nov., isolated from the rhizosphere of Elymus tsukushiensis, a plant native to the Dokdo Islands, Republic of Korea.</title>
        <authorList>
            <person name="Ghim S.Y."/>
        </authorList>
    </citation>
    <scope>NUCLEOTIDE SEQUENCE [LARGE SCALE GENOMIC DNA]</scope>
    <source>
        <strain evidence="1 2">KUDC8001</strain>
    </source>
</reference>
<sequence>MLPQSSSKYQVAFQVFDRLTYAFANNRPKPELEIIARSLNKDKVIALYKPGNQPIIQLDEEAYDLCTKLGKDSLNALAVLLSHELAHHYEKHDWFYTFGIGPNNTKVSKELINRFESEADFYGCFYGELSGYATGRVFPRVLDLLYEHFNLSDRLEGYPTKEARKAVYNKMQKEALQMVAVFKAGLFLYLVQEYGSAATCFDYLVNRFPSREILNNLAAAKLQQALLYFSDSEHSNFVYPVELDPQSRIASPQREFLDENSEKQYLELLSDARKYAEKAKSIDPQYFPSYINLACIYSLQGNQAAAIGIINEINPARLPADAYTIRAIAYYKDNQLNKAEKDFEAAQAKNAYMAKYNLDLYNKLDESLTASLTVWIRDWFKDEEVANNSANFTRNQPEQIDGERAIVALPAQAPQIKISRNPNLTLQWNEHLDHFELAIQSTTRNYLVRFTQDNYFKQTVRKIKRGTPASTVVDKYGEPGYTFPGATGAYWVYPKDKIAFMFDKNSRITNWVIYTRSL</sequence>
<dbReference type="Gene3D" id="1.25.40.10">
    <property type="entry name" value="Tetratricopeptide repeat domain"/>
    <property type="match status" value="1"/>
</dbReference>
<evidence type="ECO:0008006" key="3">
    <source>
        <dbReference type="Google" id="ProtNLM"/>
    </source>
</evidence>
<dbReference type="EMBL" id="CP055153">
    <property type="protein sequence ID" value="QMU29930.1"/>
    <property type="molecule type" value="Genomic_DNA"/>
</dbReference>
<dbReference type="Proteomes" id="UP000514509">
    <property type="component" value="Chromosome"/>
</dbReference>
<gene>
    <name evidence="1" type="ORF">HUW48_18705</name>
</gene>
<organism evidence="1 2">
    <name type="scientific">Adhaeribacter radiodurans</name>
    <dbReference type="NCBI Taxonomy" id="2745197"/>
    <lineage>
        <taxon>Bacteria</taxon>
        <taxon>Pseudomonadati</taxon>
        <taxon>Bacteroidota</taxon>
        <taxon>Cytophagia</taxon>
        <taxon>Cytophagales</taxon>
        <taxon>Hymenobacteraceae</taxon>
        <taxon>Adhaeribacter</taxon>
    </lineage>
</organism>
<dbReference type="AlphaFoldDB" id="A0A7L7LAT1"/>
<reference evidence="1 2" key="1">
    <citation type="submission" date="2020-06" db="EMBL/GenBank/DDBJ databases">
        <authorList>
            <person name="Hwang Y.J."/>
        </authorList>
    </citation>
    <scope>NUCLEOTIDE SEQUENCE [LARGE SCALE GENOMIC DNA]</scope>
    <source>
        <strain evidence="1 2">KUDC8001</strain>
    </source>
</reference>
<protein>
    <recommendedName>
        <fullName evidence="3">Tetratricopeptide repeat protein</fullName>
    </recommendedName>
</protein>
<evidence type="ECO:0000313" key="1">
    <source>
        <dbReference type="EMBL" id="QMU29930.1"/>
    </source>
</evidence>
<evidence type="ECO:0000313" key="2">
    <source>
        <dbReference type="Proteomes" id="UP000514509"/>
    </source>
</evidence>
<dbReference type="InterPro" id="IPR011990">
    <property type="entry name" value="TPR-like_helical_dom_sf"/>
</dbReference>